<reference evidence="3" key="1">
    <citation type="submission" date="2016-06" db="EMBL/GenBank/DDBJ databases">
        <title>Parallel loss of symbiosis genes in relatives of nitrogen-fixing non-legume Parasponia.</title>
        <authorList>
            <person name="Van Velzen R."/>
            <person name="Holmer R."/>
            <person name="Bu F."/>
            <person name="Rutten L."/>
            <person name="Van Zeijl A."/>
            <person name="Liu W."/>
            <person name="Santuari L."/>
            <person name="Cao Q."/>
            <person name="Sharma T."/>
            <person name="Shen D."/>
            <person name="Roswanjaya Y."/>
            <person name="Wardhani T."/>
            <person name="Kalhor M.S."/>
            <person name="Jansen J."/>
            <person name="Van den Hoogen J."/>
            <person name="Gungor B."/>
            <person name="Hartog M."/>
            <person name="Hontelez J."/>
            <person name="Verver J."/>
            <person name="Yang W.-C."/>
            <person name="Schijlen E."/>
            <person name="Repin R."/>
            <person name="Schilthuizen M."/>
            <person name="Schranz E."/>
            <person name="Heidstra R."/>
            <person name="Miyata K."/>
            <person name="Fedorova E."/>
            <person name="Kohlen W."/>
            <person name="Bisseling T."/>
            <person name="Smit S."/>
            <person name="Geurts R."/>
        </authorList>
    </citation>
    <scope>NUCLEOTIDE SEQUENCE [LARGE SCALE GENOMIC DNA]</scope>
    <source>
        <strain evidence="3">cv. WU1-14</strain>
    </source>
</reference>
<gene>
    <name evidence="2" type="ORF">PanWU01x14_116220</name>
</gene>
<dbReference type="EMBL" id="JXTB01000086">
    <property type="protein sequence ID" value="PON65610.1"/>
    <property type="molecule type" value="Genomic_DNA"/>
</dbReference>
<accession>A0A2P5CX36</accession>
<feature type="domain" description="DUF1985" evidence="1">
    <location>
        <begin position="3"/>
        <end position="109"/>
    </location>
</feature>
<dbReference type="PANTHER" id="PTHR48449:SF1">
    <property type="entry name" value="DUF1985 DOMAIN-CONTAINING PROTEIN"/>
    <property type="match status" value="1"/>
</dbReference>
<dbReference type="AlphaFoldDB" id="A0A2P5CX36"/>
<name>A0A2P5CX36_PARAD</name>
<proteinExistence type="predicted"/>
<dbReference type="Proteomes" id="UP000237105">
    <property type="component" value="Unassembled WGS sequence"/>
</dbReference>
<evidence type="ECO:0000313" key="2">
    <source>
        <dbReference type="EMBL" id="PON65610.1"/>
    </source>
</evidence>
<evidence type="ECO:0000259" key="1">
    <source>
        <dbReference type="Pfam" id="PF09331"/>
    </source>
</evidence>
<comment type="caution">
    <text evidence="2">The sequence shown here is derived from an EMBL/GenBank/DDBJ whole genome shotgun (WGS) entry which is preliminary data.</text>
</comment>
<dbReference type="PANTHER" id="PTHR48449">
    <property type="entry name" value="DUF1985 DOMAIN-CONTAINING PROTEIN"/>
    <property type="match status" value="1"/>
</dbReference>
<organism evidence="2 3">
    <name type="scientific">Parasponia andersonii</name>
    <name type="common">Sponia andersonii</name>
    <dbReference type="NCBI Taxonomy" id="3476"/>
    <lineage>
        <taxon>Eukaryota</taxon>
        <taxon>Viridiplantae</taxon>
        <taxon>Streptophyta</taxon>
        <taxon>Embryophyta</taxon>
        <taxon>Tracheophyta</taxon>
        <taxon>Spermatophyta</taxon>
        <taxon>Magnoliopsida</taxon>
        <taxon>eudicotyledons</taxon>
        <taxon>Gunneridae</taxon>
        <taxon>Pentapetalae</taxon>
        <taxon>rosids</taxon>
        <taxon>fabids</taxon>
        <taxon>Rosales</taxon>
        <taxon>Cannabaceae</taxon>
        <taxon>Parasponia</taxon>
    </lineage>
</organism>
<dbReference type="Pfam" id="PF09331">
    <property type="entry name" value="DUF1985"/>
    <property type="match status" value="1"/>
</dbReference>
<sequence>MREIHFDIGSKHIRFGLCEFSLTTGLNFRKCPDEAKLKTMSRSRRLVEKYMNDSKVVRISELEVTFLNYGNTKDASKVGICYLVDSLLPVGESTKKIDLDILSYVKNENKSFHKTIVGLKKDSDHCRKQYLKLVKEKKKHTECKYTVYMFNVAL</sequence>
<dbReference type="InterPro" id="IPR015410">
    <property type="entry name" value="DUF1985"/>
</dbReference>
<keyword evidence="3" id="KW-1185">Reference proteome</keyword>
<evidence type="ECO:0000313" key="3">
    <source>
        <dbReference type="Proteomes" id="UP000237105"/>
    </source>
</evidence>
<protein>
    <recommendedName>
        <fullName evidence="1">DUF1985 domain-containing protein</fullName>
    </recommendedName>
</protein>
<dbReference type="OrthoDB" id="1112004at2759"/>